<dbReference type="Proteomes" id="UP000269721">
    <property type="component" value="Unassembled WGS sequence"/>
</dbReference>
<evidence type="ECO:0000256" key="2">
    <source>
        <dbReference type="ARBA" id="ARBA00023043"/>
    </source>
</evidence>
<feature type="repeat" description="ANK" evidence="3">
    <location>
        <begin position="21"/>
        <end position="53"/>
    </location>
</feature>
<dbReference type="OrthoDB" id="2155436at2759"/>
<dbReference type="PANTHER" id="PTHR24171:SF9">
    <property type="entry name" value="ANKYRIN REPEAT DOMAIN-CONTAINING PROTEIN 39"/>
    <property type="match status" value="1"/>
</dbReference>
<dbReference type="PROSITE" id="PS50088">
    <property type="entry name" value="ANK_REPEAT"/>
    <property type="match status" value="2"/>
</dbReference>
<sequence length="126" mass="13831">MGRIAMMLIRRGARVNAQDARGRTALHWAVARGDARMARMLLREGAEPRVRDANGRTPVHMAMGADDGRACLREMVETLSAGEDCDNERLTPLHWAVLHHRVDMVQAVLASGGNPRTADVEGKLPL</sequence>
<accession>A0A4P9WB13</accession>
<feature type="repeat" description="ANK" evidence="3">
    <location>
        <begin position="88"/>
        <end position="120"/>
    </location>
</feature>
<dbReference type="PANTHER" id="PTHR24171">
    <property type="entry name" value="ANKYRIN REPEAT DOMAIN-CONTAINING PROTEIN 39-RELATED"/>
    <property type="match status" value="1"/>
</dbReference>
<name>A0A4P9WB13_9FUNG</name>
<dbReference type="EMBL" id="KZ995880">
    <property type="protein sequence ID" value="RKO89799.1"/>
    <property type="molecule type" value="Genomic_DNA"/>
</dbReference>
<evidence type="ECO:0000256" key="1">
    <source>
        <dbReference type="ARBA" id="ARBA00022737"/>
    </source>
</evidence>
<gene>
    <name evidence="4" type="ORF">BDK51DRAFT_21325</name>
</gene>
<keyword evidence="1" id="KW-0677">Repeat</keyword>
<dbReference type="InterPro" id="IPR036770">
    <property type="entry name" value="Ankyrin_rpt-contain_sf"/>
</dbReference>
<dbReference type="Pfam" id="PF13857">
    <property type="entry name" value="Ank_5"/>
    <property type="match status" value="1"/>
</dbReference>
<evidence type="ECO:0000256" key="3">
    <source>
        <dbReference type="PROSITE-ProRule" id="PRU00023"/>
    </source>
</evidence>
<dbReference type="AlphaFoldDB" id="A0A4P9WB13"/>
<dbReference type="Pfam" id="PF00023">
    <property type="entry name" value="Ank"/>
    <property type="match status" value="1"/>
</dbReference>
<evidence type="ECO:0000313" key="5">
    <source>
        <dbReference type="Proteomes" id="UP000269721"/>
    </source>
</evidence>
<proteinExistence type="predicted"/>
<dbReference type="SMART" id="SM00248">
    <property type="entry name" value="ANK"/>
    <property type="match status" value="3"/>
</dbReference>
<dbReference type="Gene3D" id="1.25.40.20">
    <property type="entry name" value="Ankyrin repeat-containing domain"/>
    <property type="match status" value="2"/>
</dbReference>
<protein>
    <submittedName>
        <fullName evidence="4">Ankyrin repeat-containing domain protein</fullName>
    </submittedName>
</protein>
<feature type="non-terminal residue" evidence="4">
    <location>
        <position position="126"/>
    </location>
</feature>
<keyword evidence="5" id="KW-1185">Reference proteome</keyword>
<dbReference type="InterPro" id="IPR002110">
    <property type="entry name" value="Ankyrin_rpt"/>
</dbReference>
<dbReference type="PROSITE" id="PS50297">
    <property type="entry name" value="ANK_REP_REGION"/>
    <property type="match status" value="2"/>
</dbReference>
<evidence type="ECO:0000313" key="4">
    <source>
        <dbReference type="EMBL" id="RKO89799.1"/>
    </source>
</evidence>
<dbReference type="SUPFAM" id="SSF48403">
    <property type="entry name" value="Ankyrin repeat"/>
    <property type="match status" value="1"/>
</dbReference>
<keyword evidence="2 3" id="KW-0040">ANK repeat</keyword>
<reference evidence="5" key="1">
    <citation type="journal article" date="2018" name="Nat. Microbiol.">
        <title>Leveraging single-cell genomics to expand the fungal tree of life.</title>
        <authorList>
            <person name="Ahrendt S.R."/>
            <person name="Quandt C.A."/>
            <person name="Ciobanu D."/>
            <person name="Clum A."/>
            <person name="Salamov A."/>
            <person name="Andreopoulos B."/>
            <person name="Cheng J.F."/>
            <person name="Woyke T."/>
            <person name="Pelin A."/>
            <person name="Henrissat B."/>
            <person name="Reynolds N.K."/>
            <person name="Benny G.L."/>
            <person name="Smith M.E."/>
            <person name="James T.Y."/>
            <person name="Grigoriev I.V."/>
        </authorList>
    </citation>
    <scope>NUCLEOTIDE SEQUENCE [LARGE SCALE GENOMIC DNA]</scope>
</reference>
<organism evidence="4 5">
    <name type="scientific">Blyttiomyces helicus</name>
    <dbReference type="NCBI Taxonomy" id="388810"/>
    <lineage>
        <taxon>Eukaryota</taxon>
        <taxon>Fungi</taxon>
        <taxon>Fungi incertae sedis</taxon>
        <taxon>Chytridiomycota</taxon>
        <taxon>Chytridiomycota incertae sedis</taxon>
        <taxon>Chytridiomycetes</taxon>
        <taxon>Chytridiomycetes incertae sedis</taxon>
        <taxon>Blyttiomyces</taxon>
    </lineage>
</organism>